<reference evidence="1 2" key="1">
    <citation type="submission" date="2018-02" db="EMBL/GenBank/DDBJ databases">
        <title>Comparative genomes isolates from brazilian mangrove.</title>
        <authorList>
            <person name="Araujo J.E."/>
            <person name="Taketani R.G."/>
            <person name="Silva M.C.P."/>
            <person name="Loureco M.V."/>
            <person name="Andreote F.D."/>
        </authorList>
    </citation>
    <scope>NUCLEOTIDE SEQUENCE [LARGE SCALE GENOMIC DNA]</scope>
    <source>
        <strain evidence="1 2">HEX-2 MGV</strain>
    </source>
</reference>
<name>A0A2S8F760_9BACT</name>
<evidence type="ECO:0000313" key="2">
    <source>
        <dbReference type="Proteomes" id="UP000240009"/>
    </source>
</evidence>
<evidence type="ECO:0008006" key="3">
    <source>
        <dbReference type="Google" id="ProtNLM"/>
    </source>
</evidence>
<comment type="caution">
    <text evidence="1">The sequence shown here is derived from an EMBL/GenBank/DDBJ whole genome shotgun (WGS) entry which is preliminary data.</text>
</comment>
<gene>
    <name evidence="1" type="ORF">C5Y96_16455</name>
</gene>
<organism evidence="1 2">
    <name type="scientific">Blastopirellula marina</name>
    <dbReference type="NCBI Taxonomy" id="124"/>
    <lineage>
        <taxon>Bacteria</taxon>
        <taxon>Pseudomonadati</taxon>
        <taxon>Planctomycetota</taxon>
        <taxon>Planctomycetia</taxon>
        <taxon>Pirellulales</taxon>
        <taxon>Pirellulaceae</taxon>
        <taxon>Blastopirellula</taxon>
    </lineage>
</organism>
<sequence>MNSRKQQMKQYVDEMLVCHQPCTRHRRAYWNLIREVRAKSEILSVGFDSAIRKPEHLHVYIRALSYLAKYRTKWFRQPETWRAPFCLSEPTSNRVAFRALMKHLFERYPVPNFLAFAWMRPQAKRWYHELYVHMAAGSGVRQFKEKPGIPLTPAAAKYFLKAPDHLSPVEAMRWAQIRAFGGCKPLALELVRNTILKELTRDERFWETVIRFLIREKLSYLPEASMLVDFIDQQKYQPAEKVWGRGGGPLPLQPEFTMKGRTLRSLQRHMYNWRKELLLKQPSLAKRNFHWDAIEVQPMVHQDGNIRWLIFELLNDRALMLEGAAMDHCVGDYVEQCAERKSSIWSLRIHAKGCPKRMVTIEIDPERKAIVQANAKSNEDPSPAAKEILQRWATREGLAMCLEE</sequence>
<dbReference type="InterPro" id="IPR025586">
    <property type="entry name" value="PcfJ"/>
</dbReference>
<dbReference type="Pfam" id="PF14284">
    <property type="entry name" value="PcfJ"/>
    <property type="match status" value="1"/>
</dbReference>
<accession>A0A2S8F760</accession>
<dbReference type="EMBL" id="PUIA01000051">
    <property type="protein sequence ID" value="PQO27970.1"/>
    <property type="molecule type" value="Genomic_DNA"/>
</dbReference>
<evidence type="ECO:0000313" key="1">
    <source>
        <dbReference type="EMBL" id="PQO27970.1"/>
    </source>
</evidence>
<protein>
    <recommendedName>
        <fullName evidence="3">PcfJ-like protein</fullName>
    </recommendedName>
</protein>
<dbReference type="AlphaFoldDB" id="A0A2S8F760"/>
<dbReference type="Proteomes" id="UP000240009">
    <property type="component" value="Unassembled WGS sequence"/>
</dbReference>
<proteinExistence type="predicted"/>